<protein>
    <submittedName>
        <fullName evidence="1">Endonuclease YncB(Thermonuclease family)</fullName>
    </submittedName>
</protein>
<dbReference type="Proteomes" id="UP001223420">
    <property type="component" value="Unassembled WGS sequence"/>
</dbReference>
<keyword evidence="1" id="KW-0255">Endonuclease</keyword>
<organism evidence="1 2">
    <name type="scientific">Methylobacterium brachiatum</name>
    <dbReference type="NCBI Taxonomy" id="269660"/>
    <lineage>
        <taxon>Bacteria</taxon>
        <taxon>Pseudomonadati</taxon>
        <taxon>Pseudomonadota</taxon>
        <taxon>Alphaproteobacteria</taxon>
        <taxon>Hyphomicrobiales</taxon>
        <taxon>Methylobacteriaceae</taxon>
        <taxon>Methylobacterium</taxon>
    </lineage>
</organism>
<dbReference type="RefSeq" id="WP_230365998.1">
    <property type="nucleotide sequence ID" value="NZ_JAJALK010000004.1"/>
</dbReference>
<comment type="caution">
    <text evidence="1">The sequence shown here is derived from an EMBL/GenBank/DDBJ whole genome shotgun (WGS) entry which is preliminary data.</text>
</comment>
<gene>
    <name evidence="1" type="ORF">QO001_002074</name>
</gene>
<dbReference type="GO" id="GO:0004519">
    <property type="term" value="F:endonuclease activity"/>
    <property type="evidence" value="ECO:0007669"/>
    <property type="project" value="UniProtKB-KW"/>
</dbReference>
<name>A0AAJ1WXD6_9HYPH</name>
<reference evidence="1" key="1">
    <citation type="submission" date="2023-07" db="EMBL/GenBank/DDBJ databases">
        <title>Genomic Encyclopedia of Type Strains, Phase IV (KMG-IV): sequencing the most valuable type-strain genomes for metagenomic binning, comparative biology and taxonomic classification.</title>
        <authorList>
            <person name="Goeker M."/>
        </authorList>
    </citation>
    <scope>NUCLEOTIDE SEQUENCE</scope>
    <source>
        <strain evidence="1">DSM 19569</strain>
    </source>
</reference>
<accession>A0AAJ1WXD6</accession>
<dbReference type="EMBL" id="JAUSWL010000003">
    <property type="protein sequence ID" value="MDQ0543148.1"/>
    <property type="molecule type" value="Genomic_DNA"/>
</dbReference>
<dbReference type="SUPFAM" id="SSF50199">
    <property type="entry name" value="Staphylococcal nuclease"/>
    <property type="match status" value="1"/>
</dbReference>
<keyword evidence="1" id="KW-0378">Hydrolase</keyword>
<proteinExistence type="predicted"/>
<keyword evidence="1" id="KW-0540">Nuclease</keyword>
<evidence type="ECO:0000313" key="1">
    <source>
        <dbReference type="EMBL" id="MDQ0543148.1"/>
    </source>
</evidence>
<dbReference type="AlphaFoldDB" id="A0AAJ1WXD6"/>
<sequence>MSLILGALLACAAGLAGIVLCPDDSTRRSRLPLLVAFLLGSLAWHAPARAAEPPSGPARVLDGGTVMVGPHRVSLYGIAAPDADQTCSDAQNRPYPCGLAVRDRAEPACAAADRA</sequence>
<evidence type="ECO:0000313" key="2">
    <source>
        <dbReference type="Proteomes" id="UP001223420"/>
    </source>
</evidence>
<dbReference type="InterPro" id="IPR035437">
    <property type="entry name" value="SNase_OB-fold_sf"/>
</dbReference>